<protein>
    <submittedName>
        <fullName evidence="1">Uncharacterized protein</fullName>
    </submittedName>
</protein>
<dbReference type="RefSeq" id="WP_099793847.1">
    <property type="nucleotide sequence ID" value="NZ_PDOC01000041.1"/>
</dbReference>
<gene>
    <name evidence="1" type="ORF">CR105_26405</name>
</gene>
<comment type="caution">
    <text evidence="1">The sequence shown here is derived from an EMBL/GenBank/DDBJ whole genome shotgun (WGS) entry which is preliminary data.</text>
</comment>
<dbReference type="Proteomes" id="UP000230390">
    <property type="component" value="Unassembled WGS sequence"/>
</dbReference>
<dbReference type="AlphaFoldDB" id="A0A2G8T7K4"/>
<evidence type="ECO:0000313" key="1">
    <source>
        <dbReference type="EMBL" id="PIL42030.1"/>
    </source>
</evidence>
<accession>A0A2G8T7K4</accession>
<dbReference type="OrthoDB" id="8565193at2"/>
<dbReference type="EMBL" id="PDOC01000041">
    <property type="protein sequence ID" value="PIL42030.1"/>
    <property type="molecule type" value="Genomic_DNA"/>
</dbReference>
<sequence length="124" mass="12591">MAKFAHADVLDGGPLVVKTAATKMLLIKAYAFGDSLATVTSNKVAEVAMAAADMVLASSGNNRTLAIAAKSVAAAAIGGSGDHHVALVDGTRVLLVTDETGEAAVAVSDTCNFPTWVYTRSQPT</sequence>
<proteinExistence type="predicted"/>
<evidence type="ECO:0000313" key="2">
    <source>
        <dbReference type="Proteomes" id="UP000230390"/>
    </source>
</evidence>
<keyword evidence="2" id="KW-1185">Reference proteome</keyword>
<reference evidence="1 2" key="1">
    <citation type="submission" date="2017-10" db="EMBL/GenBank/DDBJ databases">
        <title>Massilia psychrophilum sp. nov., a novel purple-pigmented bacterium isolated from Tianshan glacier, Xinjiang Municipality, China.</title>
        <authorList>
            <person name="Wang H."/>
        </authorList>
    </citation>
    <scope>NUCLEOTIDE SEQUENCE [LARGE SCALE GENOMIC DNA]</scope>
    <source>
        <strain evidence="1 2">JCM 30074</strain>
    </source>
</reference>
<name>A0A2G8T7K4_9BURK</name>
<organism evidence="1 2">
    <name type="scientific">Massilia eurypsychrophila</name>
    <dbReference type="NCBI Taxonomy" id="1485217"/>
    <lineage>
        <taxon>Bacteria</taxon>
        <taxon>Pseudomonadati</taxon>
        <taxon>Pseudomonadota</taxon>
        <taxon>Betaproteobacteria</taxon>
        <taxon>Burkholderiales</taxon>
        <taxon>Oxalobacteraceae</taxon>
        <taxon>Telluria group</taxon>
        <taxon>Massilia</taxon>
    </lineage>
</organism>